<dbReference type="PANTHER" id="PTHR38492:SF1">
    <property type="entry name" value="ADROPIN"/>
    <property type="match status" value="1"/>
</dbReference>
<dbReference type="PANTHER" id="PTHR38492">
    <property type="entry name" value="ADROPIN"/>
    <property type="match status" value="1"/>
</dbReference>
<sequence>MAPPPIGRRLPASQEEGLFAVFAARRAWPSPAEPSRTQPSPAEPHARAAERASERASGPGPRRRRRPRGRRCRLAADRPRQRPPRSRRGGSGRHRLRGRGGGLGEGTSTPARLLPPPAHRLLSLSRRPASHCLDPPAGAHRAQLRLRTTGGYLHSQESLSVWTGQPPWKAD</sequence>
<protein>
    <submittedName>
        <fullName evidence="3">Adropin isoform X1</fullName>
    </submittedName>
</protein>
<dbReference type="InterPro" id="IPR034461">
    <property type="entry name" value="Adropin"/>
</dbReference>
<dbReference type="RefSeq" id="XP_019479991.1">
    <property type="nucleotide sequence ID" value="XM_019624446.1"/>
</dbReference>
<dbReference type="AlphaFoldDB" id="A0A8B7PUU5"/>
<dbReference type="CTD" id="375704"/>
<accession>A0A8B7PUU5</accession>
<organism evidence="2 3">
    <name type="scientific">Hipposideros armiger</name>
    <name type="common">Great Himalayan leaf-nosed bat</name>
    <dbReference type="NCBI Taxonomy" id="186990"/>
    <lineage>
        <taxon>Eukaryota</taxon>
        <taxon>Metazoa</taxon>
        <taxon>Chordata</taxon>
        <taxon>Craniata</taxon>
        <taxon>Vertebrata</taxon>
        <taxon>Euteleostomi</taxon>
        <taxon>Mammalia</taxon>
        <taxon>Eutheria</taxon>
        <taxon>Laurasiatheria</taxon>
        <taxon>Chiroptera</taxon>
        <taxon>Yinpterochiroptera</taxon>
        <taxon>Rhinolophoidea</taxon>
        <taxon>Hipposideridae</taxon>
        <taxon>Hipposideros</taxon>
    </lineage>
</organism>
<evidence type="ECO:0000256" key="1">
    <source>
        <dbReference type="SAM" id="MobiDB-lite"/>
    </source>
</evidence>
<dbReference type="Proteomes" id="UP000694851">
    <property type="component" value="Unplaced"/>
</dbReference>
<dbReference type="GO" id="GO:0045747">
    <property type="term" value="P:positive regulation of Notch signaling pathway"/>
    <property type="evidence" value="ECO:0007669"/>
    <property type="project" value="TreeGrafter"/>
</dbReference>
<dbReference type="KEGG" id="hai:109371755"/>
<gene>
    <name evidence="3" type="primary">ENHO</name>
</gene>
<proteinExistence type="predicted"/>
<evidence type="ECO:0000313" key="2">
    <source>
        <dbReference type="Proteomes" id="UP000694851"/>
    </source>
</evidence>
<name>A0A8B7PUU5_HIPAR</name>
<feature type="compositionally biased region" description="Basic residues" evidence="1">
    <location>
        <begin position="61"/>
        <end position="73"/>
    </location>
</feature>
<dbReference type="GO" id="GO:0005886">
    <property type="term" value="C:plasma membrane"/>
    <property type="evidence" value="ECO:0007669"/>
    <property type="project" value="TreeGrafter"/>
</dbReference>
<reference evidence="3" key="1">
    <citation type="submission" date="2025-08" db="UniProtKB">
        <authorList>
            <consortium name="RefSeq"/>
        </authorList>
    </citation>
    <scope>IDENTIFICATION</scope>
    <source>
        <tissue evidence="3">Muscle</tissue>
    </source>
</reference>
<feature type="compositionally biased region" description="Basic residues" evidence="1">
    <location>
        <begin position="81"/>
        <end position="98"/>
    </location>
</feature>
<dbReference type="GeneID" id="109371755"/>
<keyword evidence="2" id="KW-1185">Reference proteome</keyword>
<feature type="compositionally biased region" description="Basic and acidic residues" evidence="1">
    <location>
        <begin position="44"/>
        <end position="54"/>
    </location>
</feature>
<feature type="region of interest" description="Disordered" evidence="1">
    <location>
        <begin position="28"/>
        <end position="120"/>
    </location>
</feature>
<evidence type="ECO:0000313" key="3">
    <source>
        <dbReference type="RefSeq" id="XP_019479991.1"/>
    </source>
</evidence>